<comment type="caution">
    <text evidence="5">The sequence shown here is derived from an EMBL/GenBank/DDBJ whole genome shotgun (WGS) entry which is preliminary data.</text>
</comment>
<evidence type="ECO:0000313" key="6">
    <source>
        <dbReference type="Proteomes" id="UP000030460"/>
    </source>
</evidence>
<reference evidence="5" key="1">
    <citation type="journal article" date="2015" name="Genome Announc.">
        <title>Draft Genome Sequence of the Polyhydroxyalkanoate-Producing Bacterium Burkholderia sacchari LMG 19450 Isolated from Brazilian Sugarcane Plantation Soil.</title>
        <authorList>
            <person name="Alexandrino P.M."/>
            <person name="Mendonca T.T."/>
            <person name="Guaman Bautista L.P."/>
            <person name="Cherix J."/>
            <person name="Lozano-Sakalauskas G.C."/>
            <person name="Fujita A."/>
            <person name="Ramos Filho E."/>
            <person name="Long P."/>
            <person name="Padilla G."/>
            <person name="Taciro M.K."/>
            <person name="Gomez J.G."/>
            <person name="Silva L.F."/>
        </authorList>
    </citation>
    <scope>NUCLEOTIDE SEQUENCE</scope>
    <source>
        <strain evidence="5">LMG 19450</strain>
    </source>
</reference>
<dbReference type="CDD" id="cd06170">
    <property type="entry name" value="LuxR_C_like"/>
    <property type="match status" value="1"/>
</dbReference>
<proteinExistence type="predicted"/>
<dbReference type="EMBL" id="JTDB02000004">
    <property type="protein sequence ID" value="NLP62587.1"/>
    <property type="molecule type" value="Genomic_DNA"/>
</dbReference>
<dbReference type="GO" id="GO:0006355">
    <property type="term" value="P:regulation of DNA-templated transcription"/>
    <property type="evidence" value="ECO:0007669"/>
    <property type="project" value="InterPro"/>
</dbReference>
<dbReference type="AlphaFoldDB" id="A0A8T6ZBQ5"/>
<keyword evidence="6" id="KW-1185">Reference proteome</keyword>
<dbReference type="Gene3D" id="1.25.40.10">
    <property type="entry name" value="Tetratricopeptide repeat domain"/>
    <property type="match status" value="1"/>
</dbReference>
<keyword evidence="2" id="KW-0238">DNA-binding</keyword>
<dbReference type="InterPro" id="IPR016032">
    <property type="entry name" value="Sig_transdc_resp-reg_C-effctor"/>
</dbReference>
<keyword evidence="1" id="KW-0805">Transcription regulation</keyword>
<name>A0A8T6ZBQ5_9BURK</name>
<evidence type="ECO:0000313" key="5">
    <source>
        <dbReference type="EMBL" id="NLP62587.1"/>
    </source>
</evidence>
<dbReference type="Pfam" id="PF00196">
    <property type="entry name" value="GerE"/>
    <property type="match status" value="1"/>
</dbReference>
<evidence type="ECO:0000256" key="2">
    <source>
        <dbReference type="ARBA" id="ARBA00023125"/>
    </source>
</evidence>
<reference evidence="5" key="2">
    <citation type="submission" date="2020-04" db="EMBL/GenBank/DDBJ databases">
        <authorList>
            <person name="Alexandrino P."/>
            <person name="Mendonca T."/>
            <person name="Guaman L."/>
            <person name="Cherix J."/>
            <person name="Lozano-Sakalauskas G."/>
            <person name="Fujita A."/>
            <person name="Filho E.R."/>
            <person name="Long P."/>
            <person name="Padilla G."/>
            <person name="Taciro M.K."/>
            <person name="Gomez J.G."/>
            <person name="Silva L.F."/>
            <person name="Torres M."/>
        </authorList>
    </citation>
    <scope>NUCLEOTIDE SEQUENCE</scope>
    <source>
        <strain evidence="5">LMG 19450</strain>
    </source>
</reference>
<dbReference type="InterPro" id="IPR011990">
    <property type="entry name" value="TPR-like_helical_dom_sf"/>
</dbReference>
<dbReference type="PANTHER" id="PTHR44688:SF16">
    <property type="entry name" value="DNA-BINDING TRANSCRIPTIONAL ACTIVATOR DEVR_DOSR"/>
    <property type="match status" value="1"/>
</dbReference>
<dbReference type="InterPro" id="IPR000792">
    <property type="entry name" value="Tscrpt_reg_LuxR_C"/>
</dbReference>
<dbReference type="Proteomes" id="UP000030460">
    <property type="component" value="Unassembled WGS sequence"/>
</dbReference>
<feature type="domain" description="HTH luxR-type" evidence="4">
    <location>
        <begin position="809"/>
        <end position="874"/>
    </location>
</feature>
<dbReference type="PRINTS" id="PR00038">
    <property type="entry name" value="HTHLUXR"/>
</dbReference>
<dbReference type="InterPro" id="IPR059106">
    <property type="entry name" value="WHD_MalT"/>
</dbReference>
<dbReference type="InterPro" id="IPR036388">
    <property type="entry name" value="WH-like_DNA-bd_sf"/>
</dbReference>
<dbReference type="Gene3D" id="3.40.50.300">
    <property type="entry name" value="P-loop containing nucleotide triphosphate hydrolases"/>
    <property type="match status" value="1"/>
</dbReference>
<dbReference type="Gene3D" id="1.10.10.10">
    <property type="entry name" value="Winged helix-like DNA-binding domain superfamily/Winged helix DNA-binding domain"/>
    <property type="match status" value="1"/>
</dbReference>
<dbReference type="SUPFAM" id="SSF46894">
    <property type="entry name" value="C-terminal effector domain of the bipartite response regulators"/>
    <property type="match status" value="1"/>
</dbReference>
<dbReference type="SUPFAM" id="SSF52540">
    <property type="entry name" value="P-loop containing nucleoside triphosphate hydrolases"/>
    <property type="match status" value="1"/>
</dbReference>
<gene>
    <name evidence="5" type="ORF">NH14_015680</name>
</gene>
<dbReference type="PROSITE" id="PS50043">
    <property type="entry name" value="HTH_LUXR_2"/>
    <property type="match status" value="1"/>
</dbReference>
<dbReference type="PANTHER" id="PTHR44688">
    <property type="entry name" value="DNA-BINDING TRANSCRIPTIONAL ACTIVATOR DEVR_DOSR"/>
    <property type="match status" value="1"/>
</dbReference>
<dbReference type="GO" id="GO:0003677">
    <property type="term" value="F:DNA binding"/>
    <property type="evidence" value="ECO:0007669"/>
    <property type="project" value="UniProtKB-KW"/>
</dbReference>
<evidence type="ECO:0000256" key="1">
    <source>
        <dbReference type="ARBA" id="ARBA00023015"/>
    </source>
</evidence>
<dbReference type="OrthoDB" id="134985at2"/>
<dbReference type="InterPro" id="IPR027417">
    <property type="entry name" value="P-loop_NTPase"/>
</dbReference>
<accession>A0A8T6ZBQ5</accession>
<dbReference type="SMART" id="SM00421">
    <property type="entry name" value="HTH_LUXR"/>
    <property type="match status" value="1"/>
</dbReference>
<dbReference type="Pfam" id="PF25873">
    <property type="entry name" value="WHD_MalT"/>
    <property type="match status" value="1"/>
</dbReference>
<protein>
    <submittedName>
        <fullName evidence="5">LuxR family transcriptional regulator</fullName>
    </submittedName>
</protein>
<keyword evidence="3" id="KW-0804">Transcription</keyword>
<organism evidence="5 6">
    <name type="scientific">Paraburkholderia sacchari</name>
    <dbReference type="NCBI Taxonomy" id="159450"/>
    <lineage>
        <taxon>Bacteria</taxon>
        <taxon>Pseudomonadati</taxon>
        <taxon>Pseudomonadota</taxon>
        <taxon>Betaproteobacteria</taxon>
        <taxon>Burkholderiales</taxon>
        <taxon>Burkholderiaceae</taxon>
        <taxon>Paraburkholderia</taxon>
    </lineage>
</organism>
<evidence type="ECO:0000256" key="3">
    <source>
        <dbReference type="ARBA" id="ARBA00023163"/>
    </source>
</evidence>
<sequence>MWVGKLAPPQTQLEAVPRRALLERLQHDALKPLTLMISPPGFGKTTLLAQWRTSLLQDGDGAPVAWLSLDEADKDANRFLAYLVVALEEAGLDVGALSPLAHSQALDARPQRTVVALLQALARSGRRFSLMLDDYHRAECDAINEIVLTLLERGSPWLHLVVASRSRPSWPLATLKARGLVHEVEASDLVLSLSEASQILGPELGQSALATVHSKTEGWAVAVQLARLWLARGSGSAFGLPSFSGRVAEVAEYLAEQILDNMPEDCREFLLETSLLERFNAELADVARGRHDSAMLLSRLTQFEALLVPLDAHHSWFRYHHLLADFLRPRLDARRAQQIHRAAAGWLAEQGDWVIAVSHALRANDAELGVRLVHHAGGWKLVLRKGILYTQSLLQQFDDLTRRSEPELVLMQSYLQAKLGNEALASELMRLAEVSVKGDPCLERDFDVIQAMVHVYFDRFEDPGNWPITGAAAGERLPDDPLAQGTLLCVGAVGSIAQGRMPDAVQAARAARAQMRLVGSPLGENYCLMHEALALAMSGPVTASRQLIDEALTLAEANFGTESSLKAMVGCFKAQHLYWQGRWSETQRWLQEAQESLEHTDGWLDVFAAAAEVSWRTGLRQHGLQHALAVLDHTAQLASDRHLPRLGHLVRAWRVDLLSQCGLTAQAQQEAQAAKLDFAPHSPADAALDWRNREAGVLALARMQLATGAATAALSRLQRGADVLENAGLQLPALRLRLMALVAQSRAQEGNIGQAEIREALSPVLQHALPGLLLEVGPAILPILQRMETGLPPAVSTVMTQLRGWQAHPVRQRGRFSVKETQVLELLASGQSNKAIARALDVSENTVKFHLKQIFQKLAVDSRAAAISAALQQGILSSEP</sequence>
<evidence type="ECO:0000259" key="4">
    <source>
        <dbReference type="PROSITE" id="PS50043"/>
    </source>
</evidence>